<dbReference type="Pfam" id="PF00735">
    <property type="entry name" value="Septin"/>
    <property type="match status" value="2"/>
</dbReference>
<dbReference type="SMART" id="SM00066">
    <property type="entry name" value="GAL4"/>
    <property type="match status" value="2"/>
</dbReference>
<dbReference type="Gene3D" id="4.10.240.10">
    <property type="entry name" value="Zn(2)-C6 fungal-type DNA-binding domain"/>
    <property type="match status" value="2"/>
</dbReference>
<comment type="caution">
    <text evidence="5">The sequence shown here is derived from an EMBL/GenBank/DDBJ whole genome shotgun (WGS) entry which is preliminary data.</text>
</comment>
<feature type="domain" description="Zn(2)-C6 fungal-type" evidence="3">
    <location>
        <begin position="820"/>
        <end position="850"/>
    </location>
</feature>
<dbReference type="PANTHER" id="PTHR18884">
    <property type="entry name" value="SEPTIN"/>
    <property type="match status" value="1"/>
</dbReference>
<sequence length="1031" mass="111774">MHHPPCFTLLVAGSLGGKTSFLRLLLDTSDIAPSNSKDQLTAVAKFVQGSSGHTSFFRTTSVDIDLGPAHSVALNLIDSPSLDFRDDAAADRTIADTLRVIDHRFMEGLEDDRKAHTGDRYVHLCIYFLDPDTIVPPSVRLPVPRTRTNSFSQPEQEPVILEPPVTSHVRPTLPAADIATIRQLSARVNVLPVIARADMLSNERLAAVKLAVRHDLADAGIGFGIFDVDNHHPIAPPSTQPAAAASSASNTPSIHSPEDSKLTVPVDPLCSNGYGPTPPAHLNGGSTSAATSPPTSPVSPSMLRLPYALVSPDIYSHSEGVARIPPSRHELVQQYTPSSTKISRRGRFLRHYRWGTLDVLDPAHSDFVPLRNAIFHHMETLQKYTREYLFEKFRSDYIQQQQQRPPSRQHPTSHSLTHSHSLPHSHSPHAISHLTHPHPLGHMPGLASHPARPILAIDTQPPPQHPTQGLHHPQPLSSIGRHSQPLPMPPTSRDLMSAVGNDGRTPGSSTGTRSAGIGSNAIPASGDSPVASGSGRSGPSRPGQPNPANKARSKKITVACNFCRSRKLKCDGGRPACGQCLKRSNPCDYAPQNKRRNTLRQRRPDTAPSRPGDDDDDNSTGGDYNRESGNEDGRSEVSLSPDVRALPLAGSVSAPISRRGSNLDKRERDVGYITHHPLPPILGRDDLSVPSRAPPPPQHQPHPSLHHHSDRDPHPRHLREREPPIPSSHQNPLPLPSQLPPHGGNSSGRPFFPDNELPHIATLSLPDRSSPSTPGPMSAPSLPPIRPASDHQAALRKRAATVPGKTGTGRGSGTGPKVVACNSCRARKTKCDGAHPACASCARRQVVCLYVHDVNGNASRDPSSGAASSLKKRRASASQQHQRQQLQPSTRQGGYPPSTKEDDDSPRSLSPPSSRMLMTPTTAGTGPAGNVDLLDRHPGLHRSYQSFHSTSDDGIDDRDDRIEDSRESVRGEREGRERDGREVEMDLKRPLPMEHLDRDVDMRSPHDGIDMRAVKKMRMEEGRTVAPAGIP</sequence>
<dbReference type="EMBL" id="JABXXO010000010">
    <property type="protein sequence ID" value="KAF7768054.1"/>
    <property type="molecule type" value="Genomic_DNA"/>
</dbReference>
<dbReference type="PROSITE" id="PS50048">
    <property type="entry name" value="ZN2_CY6_FUNGAL_2"/>
    <property type="match status" value="2"/>
</dbReference>
<dbReference type="SUPFAM" id="SSF57701">
    <property type="entry name" value="Zn2/Cys6 DNA-binding domain"/>
    <property type="match status" value="2"/>
</dbReference>
<dbReference type="InterPro" id="IPR030379">
    <property type="entry name" value="G_SEPTIN_dom"/>
</dbReference>
<feature type="compositionally biased region" description="Low complexity" evidence="2">
    <location>
        <begin position="240"/>
        <end position="254"/>
    </location>
</feature>
<feature type="compositionally biased region" description="Low complexity" evidence="2">
    <location>
        <begin position="399"/>
        <end position="420"/>
    </location>
</feature>
<proteinExistence type="inferred from homology"/>
<dbReference type="InterPro" id="IPR027417">
    <property type="entry name" value="P-loop_NTPase"/>
</dbReference>
<feature type="compositionally biased region" description="Low complexity" evidence="2">
    <location>
        <begin position="907"/>
        <end position="929"/>
    </location>
</feature>
<keyword evidence="1" id="KW-0342">GTP-binding</keyword>
<evidence type="ECO:0000313" key="5">
    <source>
        <dbReference type="EMBL" id="KAF7768054.1"/>
    </source>
</evidence>
<evidence type="ECO:0000256" key="2">
    <source>
        <dbReference type="SAM" id="MobiDB-lite"/>
    </source>
</evidence>
<feature type="compositionally biased region" description="Low complexity" evidence="2">
    <location>
        <begin position="876"/>
        <end position="892"/>
    </location>
</feature>
<reference evidence="5 6" key="1">
    <citation type="journal article" name="Sci. Rep.">
        <title>Telomere-to-telomere assembled and centromere annotated genomes of the two main subspecies of the button mushroom Agaricus bisporus reveal especially polymorphic chromosome ends.</title>
        <authorList>
            <person name="Sonnenberg A.S.M."/>
            <person name="Sedaghat-Telgerd N."/>
            <person name="Lavrijssen B."/>
            <person name="Ohm R.A."/>
            <person name="Hendrickx P.M."/>
            <person name="Scholtmeijer K."/>
            <person name="Baars J.J.P."/>
            <person name="van Peer A."/>
        </authorList>
    </citation>
    <scope>NUCLEOTIDE SEQUENCE [LARGE SCALE GENOMIC DNA]</scope>
    <source>
        <strain evidence="5 6">H119_p4</strain>
    </source>
</reference>
<accession>A0A8H7C6L0</accession>
<feature type="compositionally biased region" description="Basic and acidic residues" evidence="2">
    <location>
        <begin position="624"/>
        <end position="635"/>
    </location>
</feature>
<protein>
    <submittedName>
        <fullName evidence="5">Transcriptional regulator family: Fungal Specific TF</fullName>
    </submittedName>
</protein>
<dbReference type="CDD" id="cd00067">
    <property type="entry name" value="GAL4"/>
    <property type="match status" value="2"/>
</dbReference>
<dbReference type="PROSITE" id="PS51719">
    <property type="entry name" value="G_SEPTIN"/>
    <property type="match status" value="1"/>
</dbReference>
<comment type="similarity">
    <text evidence="1">Belongs to the TRAFAC class TrmE-Era-EngA-EngB-Septin-like GTPase superfamily. Septin GTPase family.</text>
</comment>
<evidence type="ECO:0000259" key="3">
    <source>
        <dbReference type="PROSITE" id="PS50048"/>
    </source>
</evidence>
<feature type="region of interest" description="Disordered" evidence="2">
    <location>
        <begin position="855"/>
        <end position="1031"/>
    </location>
</feature>
<feature type="compositionally biased region" description="Basic and acidic residues" evidence="2">
    <location>
        <begin position="707"/>
        <end position="723"/>
    </location>
</feature>
<feature type="region of interest" description="Disordered" evidence="2">
    <location>
        <begin position="398"/>
        <end position="554"/>
    </location>
</feature>
<feature type="compositionally biased region" description="Low complexity" evidence="2">
    <location>
        <begin position="286"/>
        <end position="297"/>
    </location>
</feature>
<organism evidence="5 6">
    <name type="scientific">Agaricus bisporus var. burnettii</name>
    <dbReference type="NCBI Taxonomy" id="192524"/>
    <lineage>
        <taxon>Eukaryota</taxon>
        <taxon>Fungi</taxon>
        <taxon>Dikarya</taxon>
        <taxon>Basidiomycota</taxon>
        <taxon>Agaricomycotina</taxon>
        <taxon>Agaricomycetes</taxon>
        <taxon>Agaricomycetidae</taxon>
        <taxon>Agaricales</taxon>
        <taxon>Agaricineae</taxon>
        <taxon>Agaricaceae</taxon>
        <taxon>Agaricus</taxon>
    </lineage>
</organism>
<keyword evidence="1" id="KW-0547">Nucleotide-binding</keyword>
<dbReference type="GO" id="GO:0000981">
    <property type="term" value="F:DNA-binding transcription factor activity, RNA polymerase II-specific"/>
    <property type="evidence" value="ECO:0007669"/>
    <property type="project" value="InterPro"/>
</dbReference>
<dbReference type="AlphaFoldDB" id="A0A8H7C6L0"/>
<feature type="domain" description="Zn(2)-C6 fungal-type" evidence="3">
    <location>
        <begin position="559"/>
        <end position="589"/>
    </location>
</feature>
<name>A0A8H7C6L0_AGABI</name>
<dbReference type="GO" id="GO:0005525">
    <property type="term" value="F:GTP binding"/>
    <property type="evidence" value="ECO:0007669"/>
    <property type="project" value="UniProtKB-KW"/>
</dbReference>
<feature type="compositionally biased region" description="Basic and acidic residues" evidence="2">
    <location>
        <begin position="661"/>
        <end position="670"/>
    </location>
</feature>
<feature type="compositionally biased region" description="Low complexity" evidence="2">
    <location>
        <begin position="532"/>
        <end position="543"/>
    </location>
</feature>
<dbReference type="Pfam" id="PF00172">
    <property type="entry name" value="Zn_clus"/>
    <property type="match status" value="2"/>
</dbReference>
<feature type="region of interest" description="Disordered" evidence="2">
    <location>
        <begin position="581"/>
        <end position="816"/>
    </location>
</feature>
<dbReference type="Proteomes" id="UP000629468">
    <property type="component" value="Unassembled WGS sequence"/>
</dbReference>
<feature type="region of interest" description="Disordered" evidence="2">
    <location>
        <begin position="232"/>
        <end position="297"/>
    </location>
</feature>
<evidence type="ECO:0000313" key="6">
    <source>
        <dbReference type="Proteomes" id="UP000629468"/>
    </source>
</evidence>
<evidence type="ECO:0000256" key="1">
    <source>
        <dbReference type="RuleBase" id="RU004560"/>
    </source>
</evidence>
<dbReference type="GO" id="GO:0008270">
    <property type="term" value="F:zinc ion binding"/>
    <property type="evidence" value="ECO:0007669"/>
    <property type="project" value="InterPro"/>
</dbReference>
<feature type="compositionally biased region" description="Basic and acidic residues" evidence="2">
    <location>
        <begin position="958"/>
        <end position="1023"/>
    </location>
</feature>
<feature type="domain" description="Septin-type G" evidence="4">
    <location>
        <begin position="3"/>
        <end position="400"/>
    </location>
</feature>
<dbReference type="InterPro" id="IPR001138">
    <property type="entry name" value="Zn2Cys6_DnaBD"/>
</dbReference>
<evidence type="ECO:0000259" key="4">
    <source>
        <dbReference type="PROSITE" id="PS51719"/>
    </source>
</evidence>
<dbReference type="InterPro" id="IPR036864">
    <property type="entry name" value="Zn2-C6_fun-type_DNA-bd_sf"/>
</dbReference>
<dbReference type="PROSITE" id="PS00463">
    <property type="entry name" value="ZN2_CY6_FUNGAL_1"/>
    <property type="match status" value="2"/>
</dbReference>
<gene>
    <name evidence="5" type="ORF">Agabi119p4_7297</name>
</gene>
<dbReference type="Gene3D" id="3.40.50.300">
    <property type="entry name" value="P-loop containing nucleotide triphosphate hydrolases"/>
    <property type="match status" value="1"/>
</dbReference>